<feature type="region of interest" description="Disordered" evidence="1">
    <location>
        <begin position="359"/>
        <end position="403"/>
    </location>
</feature>
<proteinExistence type="predicted"/>
<feature type="compositionally biased region" description="Basic residues" evidence="1">
    <location>
        <begin position="235"/>
        <end position="245"/>
    </location>
</feature>
<dbReference type="HOGENOM" id="CLU_588276_0_0_1"/>
<dbReference type="Proteomes" id="UP000008281">
    <property type="component" value="Unassembled WGS sequence"/>
</dbReference>
<dbReference type="EMBL" id="DS268407">
    <property type="protein sequence ID" value="EFO82789.1"/>
    <property type="molecule type" value="Genomic_DNA"/>
</dbReference>
<accession>E3LCG6</accession>
<reference evidence="2" key="1">
    <citation type="submission" date="2007-07" db="EMBL/GenBank/DDBJ databases">
        <title>PCAP assembly of the Caenorhabditis remanei genome.</title>
        <authorList>
            <consortium name="The Caenorhabditis remanei Sequencing Consortium"/>
            <person name="Wilson R.K."/>
        </authorList>
    </citation>
    <scope>NUCLEOTIDE SEQUENCE [LARGE SCALE GENOMIC DNA]</scope>
    <source>
        <strain evidence="2">PB4641</strain>
    </source>
</reference>
<dbReference type="CTD" id="9825705"/>
<name>E3LCG6_CAERE</name>
<feature type="region of interest" description="Disordered" evidence="1">
    <location>
        <begin position="296"/>
        <end position="342"/>
    </location>
</feature>
<dbReference type="GeneID" id="9825705"/>
<gene>
    <name evidence="2" type="ORF">CRE_00415</name>
</gene>
<feature type="region of interest" description="Disordered" evidence="1">
    <location>
        <begin position="227"/>
        <end position="270"/>
    </location>
</feature>
<keyword evidence="3" id="KW-1185">Reference proteome</keyword>
<evidence type="ECO:0000313" key="2">
    <source>
        <dbReference type="EMBL" id="EFO82789.1"/>
    </source>
</evidence>
<feature type="compositionally biased region" description="Low complexity" evidence="1">
    <location>
        <begin position="370"/>
        <end position="398"/>
    </location>
</feature>
<protein>
    <submittedName>
        <fullName evidence="2">Uncharacterized protein</fullName>
    </submittedName>
</protein>
<organism evidence="3">
    <name type="scientific">Caenorhabditis remanei</name>
    <name type="common">Caenorhabditis vulgaris</name>
    <dbReference type="NCBI Taxonomy" id="31234"/>
    <lineage>
        <taxon>Eukaryota</taxon>
        <taxon>Metazoa</taxon>
        <taxon>Ecdysozoa</taxon>
        <taxon>Nematoda</taxon>
        <taxon>Chromadorea</taxon>
        <taxon>Rhabditida</taxon>
        <taxon>Rhabditina</taxon>
        <taxon>Rhabditomorpha</taxon>
        <taxon>Rhabditoidea</taxon>
        <taxon>Rhabditidae</taxon>
        <taxon>Peloderinae</taxon>
        <taxon>Caenorhabditis</taxon>
    </lineage>
</organism>
<dbReference type="AlphaFoldDB" id="E3LCG6"/>
<feature type="region of interest" description="Disordered" evidence="1">
    <location>
        <begin position="428"/>
        <end position="450"/>
    </location>
</feature>
<evidence type="ECO:0000313" key="3">
    <source>
        <dbReference type="Proteomes" id="UP000008281"/>
    </source>
</evidence>
<dbReference type="KEGG" id="crq:GCK72_024068"/>
<evidence type="ECO:0000256" key="1">
    <source>
        <dbReference type="SAM" id="MobiDB-lite"/>
    </source>
</evidence>
<sequence length="465" mass="52370">MANVDETTTRYLSDTKKKKRSLKYFKSQEVLIPSYKKPSSRSLSPDRDQFIWSEKETRTIEEDVDKFQKACPHYDLYTTLCFLGRNDLETAIKKGKRGVTESLVPKQVKNWTSRLLESKKETFVVEDIPPPENNKTSMKTCPVVKMFKTIVDPSRLLGVGTTLQNFVSPFIKIDILPRKYESSLKILLDPSEQSVHSVVHGTARSSRYNARNNSSTCNTRSVAIKEEINAEQNHSRRSVQRHRTIKRELADTSGEGEPENRRIKLETANGEQFSARSMRLMLRNMKLELKTEAVEEGAPLGQYDPVPQEPNLSGSHEASTAGSQGPSSSRLHGPYSLRKTQKDIKTDIKIKTEIKTEAVEEAAPVNQRVQAPQEPNSSESQEASNSGSQGPSSSRSHGPYSLQKIKTEIKTEVVEEVAHFNGFVYVPQEPTSSGYQGPSMSRSNGPYSLRDIKQEINIKTEKPDY</sequence>
<dbReference type="RefSeq" id="XP_003118191.2">
    <property type="nucleotide sequence ID" value="XM_003118143.2"/>
</dbReference>
<feature type="compositionally biased region" description="Polar residues" evidence="1">
    <location>
        <begin position="310"/>
        <end position="330"/>
    </location>
</feature>
<feature type="compositionally biased region" description="Polar residues" evidence="1">
    <location>
        <begin position="429"/>
        <end position="446"/>
    </location>
</feature>